<comment type="caution">
    <text evidence="9">The sequence shown here is derived from an EMBL/GenBank/DDBJ whole genome shotgun (WGS) entry which is preliminary data.</text>
</comment>
<comment type="pathway">
    <text evidence="2">Lipid metabolism; fatty acid reduction for biolumincescence.</text>
</comment>
<evidence type="ECO:0000256" key="2">
    <source>
        <dbReference type="ARBA" id="ARBA00004908"/>
    </source>
</evidence>
<comment type="catalytic activity">
    <reaction evidence="8">
        <text>a long-chain fatty aldehyde + NADP(+) + CoA = a long-chain fatty acyl-CoA + NADPH + H(+)</text>
        <dbReference type="Rhea" id="RHEA:15437"/>
        <dbReference type="ChEBI" id="CHEBI:15378"/>
        <dbReference type="ChEBI" id="CHEBI:17176"/>
        <dbReference type="ChEBI" id="CHEBI:57287"/>
        <dbReference type="ChEBI" id="CHEBI:57783"/>
        <dbReference type="ChEBI" id="CHEBI:58349"/>
        <dbReference type="ChEBI" id="CHEBI:83139"/>
        <dbReference type="EC" id="1.2.1.50"/>
    </reaction>
</comment>
<evidence type="ECO:0000256" key="5">
    <source>
        <dbReference type="ARBA" id="ARBA00022857"/>
    </source>
</evidence>
<dbReference type="Proteomes" id="UP000444316">
    <property type="component" value="Unassembled WGS sequence"/>
</dbReference>
<comment type="similarity">
    <text evidence="3">Belongs to the LuxC family.</text>
</comment>
<evidence type="ECO:0000256" key="7">
    <source>
        <dbReference type="ARBA" id="ARBA00023223"/>
    </source>
</evidence>
<keyword evidence="10" id="KW-1185">Reference proteome</keyword>
<evidence type="ECO:0000256" key="8">
    <source>
        <dbReference type="ARBA" id="ARBA00049412"/>
    </source>
</evidence>
<evidence type="ECO:0000256" key="6">
    <source>
        <dbReference type="ARBA" id="ARBA00023002"/>
    </source>
</evidence>
<dbReference type="InterPro" id="IPR016162">
    <property type="entry name" value="Ald_DH_N"/>
</dbReference>
<protein>
    <recommendedName>
        <fullName evidence="4">long-chain-fatty-acyl-CoA reductase</fullName>
        <ecNumber evidence="4">1.2.1.50</ecNumber>
    </recommendedName>
</protein>
<dbReference type="InterPro" id="IPR016161">
    <property type="entry name" value="Ald_DH/histidinol_DH"/>
</dbReference>
<accession>A0A845I2V8</accession>
<dbReference type="SUPFAM" id="SSF53720">
    <property type="entry name" value="ALDH-like"/>
    <property type="match status" value="1"/>
</dbReference>
<keyword evidence="5" id="KW-0521">NADP</keyword>
<dbReference type="RefSeq" id="WP_161035671.1">
    <property type="nucleotide sequence ID" value="NZ_WWCL01000003.1"/>
</dbReference>
<dbReference type="UniPathway" id="UPA00569"/>
<dbReference type="GO" id="GO:0008218">
    <property type="term" value="P:bioluminescence"/>
    <property type="evidence" value="ECO:0007669"/>
    <property type="project" value="UniProtKB-KW"/>
</dbReference>
<comment type="function">
    <text evidence="1">LuxC is the fatty acid reductase enzyme responsible for synthesis of the aldehyde substrate for the luminescent reaction catalyzed by luciferase.</text>
</comment>
<dbReference type="InterPro" id="IPR008670">
    <property type="entry name" value="CoA_reduct_LuxC"/>
</dbReference>
<evidence type="ECO:0000313" key="10">
    <source>
        <dbReference type="Proteomes" id="UP000444316"/>
    </source>
</evidence>
<dbReference type="GO" id="GO:0003995">
    <property type="term" value="F:acyl-CoA dehydrogenase activity"/>
    <property type="evidence" value="ECO:0007669"/>
    <property type="project" value="InterPro"/>
</dbReference>
<keyword evidence="6" id="KW-0560">Oxidoreductase</keyword>
<evidence type="ECO:0000256" key="4">
    <source>
        <dbReference type="ARBA" id="ARBA00013020"/>
    </source>
</evidence>
<gene>
    <name evidence="9" type="ORF">GTP23_13530</name>
</gene>
<proteinExistence type="inferred from homology"/>
<dbReference type="Pfam" id="PF05893">
    <property type="entry name" value="LuxC"/>
    <property type="match status" value="1"/>
</dbReference>
<sequence>MPMLPAPDAHLQYLLAPADGQLCTRPLTPYHTAALEFLQQVSSLLMTDAEAKTFPDVIAFAYWCRKAHLARLQQDYQESHARLGLGMVYHIAPANVPVNFAFSLVFAMLAGNASVVRAPSKPFAQVQIICRALRTVASRPEHADIAAMLAVVQYAQNDAITAAFSALCQARIIWGGNAAISAIRQLPIPPRSVEVAFADRYSFCAIDAASILAASEARLQALGAGFYNDVFLMDQNACSSPHLVVWLGQPEARAAAKQRFWQAVYASTAAQLELQQVHAVDKYTLLCQNAIELDNISGFEHEGNAVYRVALSSLPDSMDQLRGKYGMVYEYETDDLHQVAHIVNNKYQTLTHFGLSREQATGFVLDNRLAGIDRIVPIGTALDIGIIWDGYDMVRTLSRIVDFKS</sequence>
<dbReference type="GO" id="GO:0050062">
    <property type="term" value="F:long-chain-fatty-acyl-CoA reductase activity"/>
    <property type="evidence" value="ECO:0007669"/>
    <property type="project" value="UniProtKB-EC"/>
</dbReference>
<reference evidence="9" key="1">
    <citation type="submission" date="2019-12" db="EMBL/GenBank/DDBJ databases">
        <title>Novel species isolated from a subtropical stream in China.</title>
        <authorList>
            <person name="Lu H."/>
        </authorList>
    </citation>
    <scope>NUCLEOTIDE SEQUENCE [LARGE SCALE GENOMIC DNA]</scope>
    <source>
        <strain evidence="9">FT93W</strain>
    </source>
</reference>
<organism evidence="9 10">
    <name type="scientific">Duganella fentianensis</name>
    <dbReference type="NCBI Taxonomy" id="2692177"/>
    <lineage>
        <taxon>Bacteria</taxon>
        <taxon>Pseudomonadati</taxon>
        <taxon>Pseudomonadota</taxon>
        <taxon>Betaproteobacteria</taxon>
        <taxon>Burkholderiales</taxon>
        <taxon>Oxalobacteraceae</taxon>
        <taxon>Telluria group</taxon>
        <taxon>Duganella</taxon>
    </lineage>
</organism>
<dbReference type="EMBL" id="WWCL01000003">
    <property type="protein sequence ID" value="MYN46071.1"/>
    <property type="molecule type" value="Genomic_DNA"/>
</dbReference>
<evidence type="ECO:0000313" key="9">
    <source>
        <dbReference type="EMBL" id="MYN46071.1"/>
    </source>
</evidence>
<evidence type="ECO:0000256" key="1">
    <source>
        <dbReference type="ARBA" id="ARBA00003277"/>
    </source>
</evidence>
<name>A0A845I2V8_9BURK</name>
<dbReference type="AlphaFoldDB" id="A0A845I2V8"/>
<dbReference type="EC" id="1.2.1.50" evidence="4"/>
<evidence type="ECO:0000256" key="3">
    <source>
        <dbReference type="ARBA" id="ARBA00010915"/>
    </source>
</evidence>
<keyword evidence="7" id="KW-0455">Luminescence</keyword>
<dbReference type="Gene3D" id="3.40.605.10">
    <property type="entry name" value="Aldehyde Dehydrogenase, Chain A, domain 1"/>
    <property type="match status" value="1"/>
</dbReference>